<feature type="compositionally biased region" description="Basic residues" evidence="6">
    <location>
        <begin position="30"/>
        <end position="44"/>
    </location>
</feature>
<organism evidence="8 9">
    <name type="scientific">Haemonchus contortus</name>
    <name type="common">Barber pole worm</name>
    <dbReference type="NCBI Taxonomy" id="6289"/>
    <lineage>
        <taxon>Eukaryota</taxon>
        <taxon>Metazoa</taxon>
        <taxon>Ecdysozoa</taxon>
        <taxon>Nematoda</taxon>
        <taxon>Chromadorea</taxon>
        <taxon>Rhabditida</taxon>
        <taxon>Rhabditina</taxon>
        <taxon>Rhabditomorpha</taxon>
        <taxon>Strongyloidea</taxon>
        <taxon>Trichostrongylidae</taxon>
        <taxon>Haemonchus</taxon>
    </lineage>
</organism>
<evidence type="ECO:0000313" key="9">
    <source>
        <dbReference type="WBParaSite" id="HCON_00068410-00001"/>
    </source>
</evidence>
<dbReference type="Proteomes" id="UP000025227">
    <property type="component" value="Unplaced"/>
</dbReference>
<sequence>MDFIERQAEESDRESTSSSSSSSSTEQQPKAKKRKVQKEKKKSKRVVESDDEDDEEEDDEEGAEEMKGFIADEEEEDDVEDDKSEKSEKLEDEEDELDDDDIDLIQENLGNRKEKKQRIIQPDDSDEDVDDRTAIQKKLFGEGDDGEGPSSPRDEHSDPGSERDRYSDSEQSEDNFIVNEDGGRHTHRHHRRRDGNMPEGALDEARDVFGVEDFNFDEFYDEDEEPVDDEEEEQEDLMDDEGEGEARVRRVRTKEKTSTLLDTMEPSELERGFMAPLDKKIQLEDKPERFQLRRTPVTEADDMELELESKWIYYHAFCATSISLQKSTRLAFVNEYRGDDRSHCEDEARETIKEALKFMRNHLFEVPFIAFYRKELVNCVLSISDLWKVYEWDEKWCHLQNRKKKLVDLMKRMQYYQTESLQNFRRAVSDEDIIEVQNVNTVEALGDLSAQFHVYYGSEVGRMLDWEAAQKDIDEGGDGTNVHGTRFRQSTRNDRYQLCVDNGIGEMVARFGISARQLAENLDWKKHDVEQDPVAPKVAAADYTSPSFPTPETVIAGAIYMMARELSREPIARERIRSEYRSHVKLYVRPTQKGREHLDETSPVWKMRYVKGKPVSRLEEDEYLYYHQAKVAEHLEIKFVFEKDVDDSMVARSLSDALLAEQPYRVDEYSEVVEEWNSIREKATRMAIDEMVLPFLEKELEEKLLEEAKQCVLLKCAKAMYTRLEPAAFQPTEEQLEDEDEDVVRQGEVRVMAIAYPSDFNEASFGVLVDQDGAIIDYCRMVHFLKRSGGYGPNQNLKAESMNFFKKFVERRRPHVIGLCGENLESIRLRRDIEECLNSMVAEGEISRAPPVYIMDNEAAKVYMLSKGAIAEHSGYPPTLLQAVSLARLLLDPLWEYAHLWNADEDIFCLNFHPLQSEVSREDLSNALSRELINRVNEVGVDVNRCLEHPHTANVLQFVCGLGPRKATHLLKMLKQHDHLLESRTKLVTLCRMGPKVFMNCAGFIKIDTARVAEKTDAYVEVLDGSRVHPETYEWARKMAVDALEVDDSADPTTALEEILQAPDRLKDLDLDAFAEELKRQGFGEKKATLYDISAELNHRYKDQRRPLVPLSDQELFALLTKESKNLMEEKRVCGVVTGVQFKKIPEDQRAAYISGQEHMQRIQESEYWECSFCRMPIISNKLYEHLEIKDARKGGCPGIPVGIRVRLDNGISGFIPNKMISDKPESFKNPLERVKMNQPIYCRIMKLEPEKFSCLLSCRTSDLNKEPVAEHDIYWDYASEKEDIEKDRSAKSQKTECNFTHRQIVHPQFHNVSYREAQRMLNAKDTGDIIIRPSAKSTNRLTISWKVTDGVVANIDVEEHDKEDPTELGRRLTILGEDFDDLDEAIARFLYPMADLCRDVMSHKYFMEGVFSEERDRIDARLRDEKRASPSRIPYTLTASRTYPAKFVLSYLARVKPCHEYISVTSEGLKFRQKFFASLDALLAWFKVHFREPPPGVQHRR</sequence>
<dbReference type="FunFam" id="2.40.50.140:FF:000494">
    <property type="entry name" value="Suppressor of Ty 6 homolog"/>
    <property type="match status" value="1"/>
</dbReference>
<dbReference type="GO" id="GO:0140673">
    <property type="term" value="P:transcription elongation-coupled chromatin remodeling"/>
    <property type="evidence" value="ECO:0007669"/>
    <property type="project" value="InterPro"/>
</dbReference>
<dbReference type="InterPro" id="IPR023323">
    <property type="entry name" value="Tex-like_dom_sf"/>
</dbReference>
<dbReference type="InterPro" id="IPR028231">
    <property type="entry name" value="Spt6_YqgF"/>
</dbReference>
<evidence type="ECO:0000256" key="3">
    <source>
        <dbReference type="ARBA" id="ARBA00023163"/>
    </source>
</evidence>
<dbReference type="InterPro" id="IPR010994">
    <property type="entry name" value="RuvA_2-like"/>
</dbReference>
<evidence type="ECO:0000256" key="1">
    <source>
        <dbReference type="ARBA" id="ARBA00004123"/>
    </source>
</evidence>
<comment type="subcellular location">
    <subcellularLocation>
        <location evidence="1 5">Nucleus</location>
    </subcellularLocation>
</comment>
<dbReference type="Pfam" id="PF00575">
    <property type="entry name" value="S1"/>
    <property type="match status" value="1"/>
</dbReference>
<dbReference type="OrthoDB" id="343921at2759"/>
<evidence type="ECO:0000256" key="2">
    <source>
        <dbReference type="ARBA" id="ARBA00009253"/>
    </source>
</evidence>
<dbReference type="CDD" id="cd09918">
    <property type="entry name" value="SH2_Nterm_SPT6_like"/>
    <property type="match status" value="1"/>
</dbReference>
<keyword evidence="3 5" id="KW-0804">Transcription</keyword>
<dbReference type="InterPro" id="IPR000980">
    <property type="entry name" value="SH2"/>
</dbReference>
<dbReference type="PANTHER" id="PTHR10145">
    <property type="entry name" value="TRANSCRIPTION ELONGATION FACTOR SPT6"/>
    <property type="match status" value="1"/>
</dbReference>
<dbReference type="FunFam" id="1.10.10.650:FF:000002">
    <property type="entry name" value="Transcription elongation factor spt6"/>
    <property type="match status" value="1"/>
</dbReference>
<dbReference type="FunFam" id="1.10.150.850:FF:000004">
    <property type="entry name" value="Transcription elongation factor SPT6"/>
    <property type="match status" value="1"/>
</dbReference>
<dbReference type="Gene3D" id="3.30.420.140">
    <property type="entry name" value="YqgF/RNase H-like domain"/>
    <property type="match status" value="1"/>
</dbReference>
<keyword evidence="4 5" id="KW-0539">Nucleus</keyword>
<dbReference type="Gene3D" id="1.10.150.850">
    <property type="entry name" value="Spt6, helix-hairpin-helix domain"/>
    <property type="match status" value="1"/>
</dbReference>
<dbReference type="GO" id="GO:0042393">
    <property type="term" value="F:histone binding"/>
    <property type="evidence" value="ECO:0007669"/>
    <property type="project" value="TreeGrafter"/>
</dbReference>
<evidence type="ECO:0000256" key="5">
    <source>
        <dbReference type="PIRNR" id="PIRNR036947"/>
    </source>
</evidence>
<dbReference type="Pfam" id="PF14632">
    <property type="entry name" value="SPT6_acidic"/>
    <property type="match status" value="1"/>
</dbReference>
<dbReference type="GO" id="GO:0003677">
    <property type="term" value="F:DNA binding"/>
    <property type="evidence" value="ECO:0007669"/>
    <property type="project" value="InterPro"/>
</dbReference>
<dbReference type="InterPro" id="IPR028088">
    <property type="entry name" value="Spt6_HTH_DNA-bd_dom"/>
</dbReference>
<feature type="region of interest" description="Disordered" evidence="6">
    <location>
        <begin position="1"/>
        <end position="253"/>
    </location>
</feature>
<dbReference type="SUPFAM" id="SSF53098">
    <property type="entry name" value="Ribonuclease H-like"/>
    <property type="match status" value="1"/>
</dbReference>
<dbReference type="InterPro" id="IPR042066">
    <property type="entry name" value="Spt6_death-like"/>
</dbReference>
<proteinExistence type="inferred from homology"/>
<dbReference type="Gene3D" id="1.10.10.2740">
    <property type="entry name" value="Spt6, Death-like domain"/>
    <property type="match status" value="1"/>
</dbReference>
<name>A0A7I4YBI0_HAECO</name>
<dbReference type="GO" id="GO:0034728">
    <property type="term" value="P:nucleosome organization"/>
    <property type="evidence" value="ECO:0007669"/>
    <property type="project" value="TreeGrafter"/>
</dbReference>
<feature type="domain" description="S1 motif" evidence="7">
    <location>
        <begin position="1181"/>
        <end position="1260"/>
    </location>
</feature>
<feature type="compositionally biased region" description="Acidic residues" evidence="6">
    <location>
        <begin position="71"/>
        <end position="82"/>
    </location>
</feature>
<protein>
    <recommendedName>
        <fullName evidence="5">Suppressor of Ty 6 homolog</fullName>
    </recommendedName>
</protein>
<dbReference type="GO" id="GO:0008023">
    <property type="term" value="C:transcription elongation factor complex"/>
    <property type="evidence" value="ECO:0007669"/>
    <property type="project" value="TreeGrafter"/>
</dbReference>
<dbReference type="SUPFAM" id="SSF50249">
    <property type="entry name" value="Nucleic acid-binding proteins"/>
    <property type="match status" value="1"/>
</dbReference>
<dbReference type="InterPro" id="IPR017072">
    <property type="entry name" value="TF_Spt6"/>
</dbReference>
<comment type="similarity">
    <text evidence="2 5">Belongs to the SPT6 family.</text>
</comment>
<dbReference type="InterPro" id="IPR012337">
    <property type="entry name" value="RNaseH-like_sf"/>
</dbReference>
<dbReference type="InterPro" id="IPR012340">
    <property type="entry name" value="NA-bd_OB-fold"/>
</dbReference>
<dbReference type="InterPro" id="IPR041692">
    <property type="entry name" value="HHH_9"/>
</dbReference>
<feature type="compositionally biased region" description="Basic and acidic residues" evidence="6">
    <location>
        <begin position="1"/>
        <end position="15"/>
    </location>
</feature>
<reference evidence="9" key="1">
    <citation type="submission" date="2020-12" db="UniProtKB">
        <authorList>
            <consortium name="WormBaseParasite"/>
        </authorList>
    </citation>
    <scope>IDENTIFICATION</scope>
    <source>
        <strain evidence="9">MHco3</strain>
    </source>
</reference>
<feature type="compositionally biased region" description="Acidic residues" evidence="6">
    <location>
        <begin position="49"/>
        <end position="63"/>
    </location>
</feature>
<dbReference type="Gene3D" id="1.10.3500.10">
    <property type="entry name" value="Tex N-terminal region-like"/>
    <property type="match status" value="1"/>
</dbReference>
<dbReference type="Pfam" id="PF14633">
    <property type="entry name" value="SH2_2"/>
    <property type="match status" value="1"/>
</dbReference>
<dbReference type="Gene3D" id="3.30.505.10">
    <property type="entry name" value="SH2 domain"/>
    <property type="match status" value="2"/>
</dbReference>
<dbReference type="InterPro" id="IPR037027">
    <property type="entry name" value="YqgF/RNaseH-like_dom_sf"/>
</dbReference>
<dbReference type="WBParaSite" id="HCON_00068410-00001">
    <property type="protein sequence ID" value="HCON_00068410-00001"/>
    <property type="gene ID" value="HCON_00068410"/>
</dbReference>
<dbReference type="Pfam" id="PF14641">
    <property type="entry name" value="HTH_44"/>
    <property type="match status" value="1"/>
</dbReference>
<dbReference type="FunFam" id="1.10.10.2740:FF:000002">
    <property type="entry name" value="Transcription elongation factor Spt6"/>
    <property type="match status" value="1"/>
</dbReference>
<dbReference type="SUPFAM" id="SSF47781">
    <property type="entry name" value="RuvA domain 2-like"/>
    <property type="match status" value="2"/>
</dbReference>
<dbReference type="InterPro" id="IPR003029">
    <property type="entry name" value="S1_domain"/>
</dbReference>
<feature type="compositionally biased region" description="Low complexity" evidence="6">
    <location>
        <begin position="16"/>
        <end position="25"/>
    </location>
</feature>
<dbReference type="InterPro" id="IPR023319">
    <property type="entry name" value="Tex-like_HTH_dom_sf"/>
</dbReference>
<dbReference type="SMART" id="SM00732">
    <property type="entry name" value="YqgFc"/>
    <property type="match status" value="1"/>
</dbReference>
<dbReference type="InterPro" id="IPR035420">
    <property type="entry name" value="Spt6_SH2"/>
</dbReference>
<dbReference type="Pfam" id="PF17674">
    <property type="entry name" value="HHH_9"/>
    <property type="match status" value="1"/>
</dbReference>
<comment type="subunit">
    <text evidence="5">Interacts with glp-1 and lin-12.</text>
</comment>
<dbReference type="SUPFAM" id="SSF158832">
    <property type="entry name" value="Tex N-terminal region-like"/>
    <property type="match status" value="1"/>
</dbReference>
<dbReference type="PANTHER" id="PTHR10145:SF6">
    <property type="entry name" value="TRANSCRIPTION ELONGATION FACTOR SPT6"/>
    <property type="match status" value="1"/>
</dbReference>
<evidence type="ECO:0000259" key="7">
    <source>
        <dbReference type="PROSITE" id="PS50126"/>
    </source>
</evidence>
<dbReference type="Gene3D" id="1.10.10.650">
    <property type="entry name" value="RuvA domain 2-like"/>
    <property type="match status" value="1"/>
</dbReference>
<dbReference type="GO" id="GO:0031491">
    <property type="term" value="F:nucleosome binding"/>
    <property type="evidence" value="ECO:0007669"/>
    <property type="project" value="TreeGrafter"/>
</dbReference>
<dbReference type="SUPFAM" id="SSF55550">
    <property type="entry name" value="SH2 domain"/>
    <property type="match status" value="1"/>
</dbReference>
<dbReference type="InterPro" id="IPR006641">
    <property type="entry name" value="YqgF/RNaseH-like_dom"/>
</dbReference>
<evidence type="ECO:0000256" key="4">
    <source>
        <dbReference type="ARBA" id="ARBA00023242"/>
    </source>
</evidence>
<dbReference type="Gene3D" id="2.40.50.140">
    <property type="entry name" value="Nucleic acid-binding proteins"/>
    <property type="match status" value="1"/>
</dbReference>
<feature type="compositionally biased region" description="Acidic residues" evidence="6">
    <location>
        <begin position="214"/>
        <end position="243"/>
    </location>
</feature>
<accession>A0A7I4YBI0</accession>
<dbReference type="CDD" id="cd09928">
    <property type="entry name" value="SH2_Cterm_SPT6_like"/>
    <property type="match status" value="1"/>
</dbReference>
<comment type="function">
    <text evidence="5">Histone H3-H4 chaperone that plays a role in maintenance of chromatin structure during RNA polymerase II transcription elongation.</text>
</comment>
<dbReference type="InterPro" id="IPR036860">
    <property type="entry name" value="SH2_dom_sf"/>
</dbReference>
<feature type="compositionally biased region" description="Acidic residues" evidence="6">
    <location>
        <begin position="90"/>
        <end position="104"/>
    </location>
</feature>
<evidence type="ECO:0000256" key="6">
    <source>
        <dbReference type="SAM" id="MobiDB-lite"/>
    </source>
</evidence>
<dbReference type="OMA" id="GYFYLCF"/>
<dbReference type="InterPro" id="IPR035019">
    <property type="entry name" value="Spt6_SH2_N"/>
</dbReference>
<dbReference type="Pfam" id="PF14639">
    <property type="entry name" value="YqgF"/>
    <property type="match status" value="1"/>
</dbReference>
<evidence type="ECO:0000313" key="8">
    <source>
        <dbReference type="Proteomes" id="UP000025227"/>
    </source>
</evidence>
<dbReference type="InterPro" id="IPR028083">
    <property type="entry name" value="Spt6_acidic_N_dom"/>
</dbReference>
<dbReference type="Pfam" id="PF14635">
    <property type="entry name" value="HHH_7"/>
    <property type="match status" value="1"/>
</dbReference>
<dbReference type="InterPro" id="IPR032706">
    <property type="entry name" value="Spt6_HHH"/>
</dbReference>
<dbReference type="PROSITE" id="PS50126">
    <property type="entry name" value="S1"/>
    <property type="match status" value="1"/>
</dbReference>
<dbReference type="InterPro" id="IPR035018">
    <property type="entry name" value="Spt6_SH2_C"/>
</dbReference>
<dbReference type="SMART" id="SM00252">
    <property type="entry name" value="SH2"/>
    <property type="match status" value="1"/>
</dbReference>
<dbReference type="PIRSF" id="PIRSF036947">
    <property type="entry name" value="Spt6"/>
    <property type="match status" value="1"/>
</dbReference>
<keyword evidence="8" id="KW-1185">Reference proteome</keyword>
<feature type="compositionally biased region" description="Basic and acidic residues" evidence="6">
    <location>
        <begin position="152"/>
        <end position="168"/>
    </location>
</feature>